<name>A0ABS7CXM0_9BACT</name>
<evidence type="ECO:0000256" key="1">
    <source>
        <dbReference type="ARBA" id="ARBA00022679"/>
    </source>
</evidence>
<dbReference type="PIRSF" id="PIRSF037663">
    <property type="entry name" value="Acetyltransf_GNAT_prd"/>
    <property type="match status" value="1"/>
</dbReference>
<organism evidence="4 5">
    <name type="scientific">Pontibacter aydingkolensis</name>
    <dbReference type="NCBI Taxonomy" id="1911536"/>
    <lineage>
        <taxon>Bacteria</taxon>
        <taxon>Pseudomonadati</taxon>
        <taxon>Bacteroidota</taxon>
        <taxon>Cytophagia</taxon>
        <taxon>Cytophagales</taxon>
        <taxon>Hymenobacteraceae</taxon>
        <taxon>Pontibacter</taxon>
    </lineage>
</organism>
<feature type="domain" description="N-acetyltransferase" evidence="3">
    <location>
        <begin position="3"/>
        <end position="149"/>
    </location>
</feature>
<protein>
    <submittedName>
        <fullName evidence="4">GNAT family N-acetyltransferase</fullName>
    </submittedName>
</protein>
<evidence type="ECO:0000313" key="5">
    <source>
        <dbReference type="Proteomes" id="UP000813018"/>
    </source>
</evidence>
<dbReference type="InterPro" id="IPR000182">
    <property type="entry name" value="GNAT_dom"/>
</dbReference>
<dbReference type="EMBL" id="JAHYXK010000016">
    <property type="protein sequence ID" value="MBW7468581.1"/>
    <property type="molecule type" value="Genomic_DNA"/>
</dbReference>
<dbReference type="Proteomes" id="UP000813018">
    <property type="component" value="Unassembled WGS sequence"/>
</dbReference>
<evidence type="ECO:0000313" key="4">
    <source>
        <dbReference type="EMBL" id="MBW7468581.1"/>
    </source>
</evidence>
<reference evidence="4 5" key="1">
    <citation type="journal article" date="2016" name="Int. J. Syst. Evol. Microbiol.">
        <title>Pontibacter aydingkolensis sp. nov., isolated from soil of a salt lake.</title>
        <authorList>
            <person name="Osman G."/>
            <person name="Zhang T."/>
            <person name="Lou K."/>
            <person name="Gao Y."/>
            <person name="Chang W."/>
            <person name="Lin Q."/>
            <person name="Yang H.M."/>
            <person name="Huo X.D."/>
            <person name="Wang N."/>
        </authorList>
    </citation>
    <scope>NUCLEOTIDE SEQUENCE [LARGE SCALE GENOMIC DNA]</scope>
    <source>
        <strain evidence="4 5">KACC 19255</strain>
    </source>
</reference>
<dbReference type="Pfam" id="PF00583">
    <property type="entry name" value="Acetyltransf_1"/>
    <property type="match status" value="1"/>
</dbReference>
<accession>A0ABS7CXM0</accession>
<evidence type="ECO:0000259" key="3">
    <source>
        <dbReference type="PROSITE" id="PS51186"/>
    </source>
</evidence>
<dbReference type="PROSITE" id="PS51186">
    <property type="entry name" value="GNAT"/>
    <property type="match status" value="1"/>
</dbReference>
<dbReference type="InterPro" id="IPR017255">
    <property type="entry name" value="AcTrfase_GNAT_prd"/>
</dbReference>
<dbReference type="InterPro" id="IPR016181">
    <property type="entry name" value="Acyl_CoA_acyltransferase"/>
</dbReference>
<dbReference type="Gene3D" id="3.40.630.30">
    <property type="match status" value="1"/>
</dbReference>
<dbReference type="RefSeq" id="WP_219878457.1">
    <property type="nucleotide sequence ID" value="NZ_JAHYXK010000016.1"/>
</dbReference>
<sequence>MQLQIRPAQLQDLTAVKAVDELLFGQDTYPLFALRQLLDITGDLLLVAEFNESIIGYAIGHYNSETKTAWFLSLGVLPEFRGQSIGEKLIDSLIETVEAKGATAIYLTVDPVNKSGFRLYEKLGFVQHHSKHNYYLDGMPRIVMVRTAL</sequence>
<dbReference type="SUPFAM" id="SSF55729">
    <property type="entry name" value="Acyl-CoA N-acyltransferases (Nat)"/>
    <property type="match status" value="1"/>
</dbReference>
<dbReference type="CDD" id="cd04301">
    <property type="entry name" value="NAT_SF"/>
    <property type="match status" value="1"/>
</dbReference>
<keyword evidence="1" id="KW-0808">Transferase</keyword>
<gene>
    <name evidence="4" type="ORF">K0O23_16000</name>
</gene>
<evidence type="ECO:0000256" key="2">
    <source>
        <dbReference type="ARBA" id="ARBA00023315"/>
    </source>
</evidence>
<comment type="caution">
    <text evidence="4">The sequence shown here is derived from an EMBL/GenBank/DDBJ whole genome shotgun (WGS) entry which is preliminary data.</text>
</comment>
<keyword evidence="2" id="KW-0012">Acyltransferase</keyword>
<keyword evidence="5" id="KW-1185">Reference proteome</keyword>
<dbReference type="PANTHER" id="PTHR43072">
    <property type="entry name" value="N-ACETYLTRANSFERASE"/>
    <property type="match status" value="1"/>
</dbReference>
<dbReference type="PANTHER" id="PTHR43072:SF51">
    <property type="entry name" value="ABC SUPERFAMILY TRANSPORT PROTEIN"/>
    <property type="match status" value="1"/>
</dbReference>
<proteinExistence type="predicted"/>